<dbReference type="AlphaFoldDB" id="A0A284RTS5"/>
<proteinExistence type="predicted"/>
<evidence type="ECO:0000259" key="4">
    <source>
        <dbReference type="Pfam" id="PF07992"/>
    </source>
</evidence>
<gene>
    <name evidence="5" type="ORF">ARMOST_15575</name>
</gene>
<dbReference type="PANTHER" id="PTHR23023">
    <property type="entry name" value="DIMETHYLANILINE MONOOXYGENASE"/>
    <property type="match status" value="1"/>
</dbReference>
<dbReference type="OMA" id="ENCYEGL"/>
<dbReference type="InterPro" id="IPR050346">
    <property type="entry name" value="FMO-like"/>
</dbReference>
<dbReference type="OrthoDB" id="2915840at2759"/>
<dbReference type="EMBL" id="FUEG01000016">
    <property type="protein sequence ID" value="SJL12154.1"/>
    <property type="molecule type" value="Genomic_DNA"/>
</dbReference>
<name>A0A284RTS5_ARMOS</name>
<keyword evidence="6" id="KW-1185">Reference proteome</keyword>
<organism evidence="5 6">
    <name type="scientific">Armillaria ostoyae</name>
    <name type="common">Armillaria root rot fungus</name>
    <dbReference type="NCBI Taxonomy" id="47428"/>
    <lineage>
        <taxon>Eukaryota</taxon>
        <taxon>Fungi</taxon>
        <taxon>Dikarya</taxon>
        <taxon>Basidiomycota</taxon>
        <taxon>Agaricomycotina</taxon>
        <taxon>Agaricomycetes</taxon>
        <taxon>Agaricomycetidae</taxon>
        <taxon>Agaricales</taxon>
        <taxon>Marasmiineae</taxon>
        <taxon>Physalacriaceae</taxon>
        <taxon>Armillaria</taxon>
    </lineage>
</organism>
<evidence type="ECO:0000256" key="3">
    <source>
        <dbReference type="ARBA" id="ARBA00023002"/>
    </source>
</evidence>
<dbReference type="Proteomes" id="UP000219338">
    <property type="component" value="Unassembled WGS sequence"/>
</dbReference>
<dbReference type="InterPro" id="IPR023753">
    <property type="entry name" value="FAD/NAD-binding_dom"/>
</dbReference>
<keyword evidence="1" id="KW-0285">Flavoprotein</keyword>
<evidence type="ECO:0000313" key="6">
    <source>
        <dbReference type="Proteomes" id="UP000219338"/>
    </source>
</evidence>
<feature type="domain" description="FAD/NAD(P)-binding" evidence="4">
    <location>
        <begin position="11"/>
        <end position="232"/>
    </location>
</feature>
<dbReference type="STRING" id="47428.A0A284RTS5"/>
<keyword evidence="3" id="KW-0560">Oxidoreductase</keyword>
<dbReference type="Gene3D" id="3.50.50.60">
    <property type="entry name" value="FAD/NAD(P)-binding domain"/>
    <property type="match status" value="2"/>
</dbReference>
<protein>
    <recommendedName>
        <fullName evidence="4">FAD/NAD(P)-binding domain-containing protein</fullName>
    </recommendedName>
</protein>
<sequence>MEHVDPRVQGVCIIGSGAAGLITAHTLIQDGFSDVQIITRDRTPGGVWSEERVYPGLTLNNVHGEFKFSSMPMPAPSSSKNGSQLGGEDMRQYMQKFSDEYLAGKIKYETNVLNIERTKEPDPVWNVTVSNVKGGEREILTFSRIVLCTGGCSTPKTPPYLSQEVALKAGFQGLVVHSIDFGSRLDEILAAVPSGGTVVVVGGGKSAQDISSHLANAGRNVTIVFETADAFLGTVKPLPDFVRKSRLLAILSPHIELRTRLEYYQLLKRFPASHLQINRRFLHRTWIGSKIVHAVWNLLQQDSYTAFDVPANSPLRRAHCTFWSVRLNDEGVKRDDSFFSLVNRRKISLVAPAQVTGYDLDGRSLTLDNGTSIRADVVILATGYKSSWENIFDDRTQLELGIPRHAPDQLVKDEWNYASLANPPSAHPENEQWASSIYRGIVPAKNILRRDFAINGASFTTNNGYSFEVMSHWISSYFLNDAMHLPSSPEEALKHADRNAKWMRKRYPDQLLWLNESYSSHVCFLAWPQYIDELLEDMGLKSMRSGGNWLTWALKVIDVQEIATLKEERDAQRNKLKG</sequence>
<accession>A0A284RTS5</accession>
<keyword evidence="2" id="KW-0274">FAD</keyword>
<dbReference type="Pfam" id="PF07992">
    <property type="entry name" value="Pyr_redox_2"/>
    <property type="match status" value="1"/>
</dbReference>
<reference evidence="6" key="1">
    <citation type="journal article" date="2017" name="Nat. Ecol. Evol.">
        <title>Genome expansion and lineage-specific genetic innovations in the forest pathogenic fungi Armillaria.</title>
        <authorList>
            <person name="Sipos G."/>
            <person name="Prasanna A.N."/>
            <person name="Walter M.C."/>
            <person name="O'Connor E."/>
            <person name="Balint B."/>
            <person name="Krizsan K."/>
            <person name="Kiss B."/>
            <person name="Hess J."/>
            <person name="Varga T."/>
            <person name="Slot J."/>
            <person name="Riley R."/>
            <person name="Boka B."/>
            <person name="Rigling D."/>
            <person name="Barry K."/>
            <person name="Lee J."/>
            <person name="Mihaltcheva S."/>
            <person name="LaButti K."/>
            <person name="Lipzen A."/>
            <person name="Waldron R."/>
            <person name="Moloney N.M."/>
            <person name="Sperisen C."/>
            <person name="Kredics L."/>
            <person name="Vagvoelgyi C."/>
            <person name="Patrignani A."/>
            <person name="Fitzpatrick D."/>
            <person name="Nagy I."/>
            <person name="Doyle S."/>
            <person name="Anderson J.B."/>
            <person name="Grigoriev I.V."/>
            <person name="Gueldener U."/>
            <person name="Muensterkoetter M."/>
            <person name="Nagy L.G."/>
        </authorList>
    </citation>
    <scope>NUCLEOTIDE SEQUENCE [LARGE SCALE GENOMIC DNA]</scope>
    <source>
        <strain evidence="6">C18/9</strain>
    </source>
</reference>
<evidence type="ECO:0000256" key="1">
    <source>
        <dbReference type="ARBA" id="ARBA00022630"/>
    </source>
</evidence>
<dbReference type="PRINTS" id="PR00411">
    <property type="entry name" value="PNDRDTASEI"/>
</dbReference>
<dbReference type="GO" id="GO:0016491">
    <property type="term" value="F:oxidoreductase activity"/>
    <property type="evidence" value="ECO:0007669"/>
    <property type="project" value="UniProtKB-KW"/>
</dbReference>
<evidence type="ECO:0000313" key="5">
    <source>
        <dbReference type="EMBL" id="SJL12154.1"/>
    </source>
</evidence>
<evidence type="ECO:0000256" key="2">
    <source>
        <dbReference type="ARBA" id="ARBA00022827"/>
    </source>
</evidence>
<dbReference type="InterPro" id="IPR036188">
    <property type="entry name" value="FAD/NAD-bd_sf"/>
</dbReference>
<dbReference type="SUPFAM" id="SSF51905">
    <property type="entry name" value="FAD/NAD(P)-binding domain"/>
    <property type="match status" value="2"/>
</dbReference>